<protein>
    <recommendedName>
        <fullName evidence="1">Caspase family p20 domain-containing protein</fullName>
    </recommendedName>
</protein>
<evidence type="ECO:0000313" key="2">
    <source>
        <dbReference type="EMBL" id="RWS18136.1"/>
    </source>
</evidence>
<comment type="caution">
    <text evidence="2">The sequence shown here is derived from an EMBL/GenBank/DDBJ whole genome shotgun (WGS) entry which is preliminary data.</text>
</comment>
<dbReference type="Gene3D" id="3.40.50.1460">
    <property type="match status" value="1"/>
</dbReference>
<feature type="non-terminal residue" evidence="2">
    <location>
        <position position="164"/>
    </location>
</feature>
<keyword evidence="3" id="KW-1185">Reference proteome</keyword>
<evidence type="ECO:0000259" key="1">
    <source>
        <dbReference type="PROSITE" id="PS50208"/>
    </source>
</evidence>
<dbReference type="Proteomes" id="UP000288716">
    <property type="component" value="Unassembled WGS sequence"/>
</dbReference>
<dbReference type="EMBL" id="NCKV01045444">
    <property type="protein sequence ID" value="RWS18136.1"/>
    <property type="molecule type" value="Genomic_DNA"/>
</dbReference>
<feature type="domain" description="Caspase family p20" evidence="1">
    <location>
        <begin position="4"/>
        <end position="129"/>
    </location>
</feature>
<dbReference type="InterPro" id="IPR029030">
    <property type="entry name" value="Caspase-like_dom_sf"/>
</dbReference>
<dbReference type="GO" id="GO:0004197">
    <property type="term" value="F:cysteine-type endopeptidase activity"/>
    <property type="evidence" value="ECO:0007669"/>
    <property type="project" value="InterPro"/>
</dbReference>
<dbReference type="AlphaFoldDB" id="A0A443RS54"/>
<dbReference type="InterPro" id="IPR001309">
    <property type="entry name" value="Pept_C14_p20"/>
</dbReference>
<proteinExistence type="predicted"/>
<dbReference type="VEuPathDB" id="VectorBase:LDEU013904"/>
<reference evidence="2 3" key="1">
    <citation type="journal article" date="2018" name="Gigascience">
        <title>Genomes of trombidid mites reveal novel predicted allergens and laterally-transferred genes associated with secondary metabolism.</title>
        <authorList>
            <person name="Dong X."/>
            <person name="Chaisiri K."/>
            <person name="Xia D."/>
            <person name="Armstrong S.D."/>
            <person name="Fang Y."/>
            <person name="Donnelly M.J."/>
            <person name="Kadowaki T."/>
            <person name="McGarry J.W."/>
            <person name="Darby A.C."/>
            <person name="Makepeace B.L."/>
        </authorList>
    </citation>
    <scope>NUCLEOTIDE SEQUENCE [LARGE SCALE GENOMIC DNA]</scope>
    <source>
        <strain evidence="2">UoL-UT</strain>
    </source>
</reference>
<dbReference type="GO" id="GO:0006508">
    <property type="term" value="P:proteolysis"/>
    <property type="evidence" value="ECO:0007669"/>
    <property type="project" value="InterPro"/>
</dbReference>
<evidence type="ECO:0000313" key="3">
    <source>
        <dbReference type="Proteomes" id="UP000288716"/>
    </source>
</evidence>
<dbReference type="PROSITE" id="PS50208">
    <property type="entry name" value="CASPASE_P20"/>
    <property type="match status" value="1"/>
</dbReference>
<organism evidence="2 3">
    <name type="scientific">Leptotrombidium deliense</name>
    <dbReference type="NCBI Taxonomy" id="299467"/>
    <lineage>
        <taxon>Eukaryota</taxon>
        <taxon>Metazoa</taxon>
        <taxon>Ecdysozoa</taxon>
        <taxon>Arthropoda</taxon>
        <taxon>Chelicerata</taxon>
        <taxon>Arachnida</taxon>
        <taxon>Acari</taxon>
        <taxon>Acariformes</taxon>
        <taxon>Trombidiformes</taxon>
        <taxon>Prostigmata</taxon>
        <taxon>Anystina</taxon>
        <taxon>Parasitengona</taxon>
        <taxon>Trombiculoidea</taxon>
        <taxon>Trombiculidae</taxon>
        <taxon>Leptotrombidium</taxon>
    </lineage>
</organism>
<sequence length="164" mass="18904">MDANIGLCIIFHNHQFVNHPSLPKSFDIVNDELEKALNEKFFPLIYENYSSELIVDTIKDIEQNEEFNNYGNFKFIFVTHAGRNAETKKNVIFGSDSEPFAVDHIVDLLDDTKCTNLRGKHKVFHFFTCDCVYPPIKEDLRTGFIEIGNGLLVVENVVRDMIIM</sequence>
<accession>A0A443RS54</accession>
<name>A0A443RS54_9ACAR</name>
<dbReference type="SUPFAM" id="SSF52129">
    <property type="entry name" value="Caspase-like"/>
    <property type="match status" value="1"/>
</dbReference>
<dbReference type="Pfam" id="PF00656">
    <property type="entry name" value="Peptidase_C14"/>
    <property type="match status" value="1"/>
</dbReference>
<gene>
    <name evidence="2" type="ORF">B4U80_14680</name>
</gene>
<dbReference type="InterPro" id="IPR011600">
    <property type="entry name" value="Pept_C14_caspase"/>
</dbReference>